<protein>
    <submittedName>
        <fullName evidence="10">MotA/TolQ/ExbB proton channel family protein</fullName>
    </submittedName>
</protein>
<dbReference type="Pfam" id="PF01618">
    <property type="entry name" value="MotA_ExbB"/>
    <property type="match status" value="1"/>
</dbReference>
<reference evidence="10 11" key="1">
    <citation type="submission" date="2019-08" db="EMBL/GenBank/DDBJ databases">
        <authorList>
            <person name="Dhanesh K."/>
            <person name="Kumar G."/>
            <person name="Sasikala C."/>
            <person name="Venkata Ramana C."/>
        </authorList>
    </citation>
    <scope>NUCLEOTIDE SEQUENCE [LARGE SCALE GENOMIC DNA]</scope>
    <source>
        <strain evidence="10 11">JC645</strain>
    </source>
</reference>
<evidence type="ECO:0000313" key="11">
    <source>
        <dbReference type="Proteomes" id="UP000324479"/>
    </source>
</evidence>
<evidence type="ECO:0000259" key="9">
    <source>
        <dbReference type="Pfam" id="PF01618"/>
    </source>
</evidence>
<evidence type="ECO:0000256" key="2">
    <source>
        <dbReference type="ARBA" id="ARBA00022475"/>
    </source>
</evidence>
<keyword evidence="6" id="KW-0813">Transport</keyword>
<keyword evidence="5 8" id="KW-0472">Membrane</keyword>
<dbReference type="AlphaFoldDB" id="A0A5M6DD64"/>
<evidence type="ECO:0000256" key="4">
    <source>
        <dbReference type="ARBA" id="ARBA00022989"/>
    </source>
</evidence>
<dbReference type="PANTHER" id="PTHR30625:SF11">
    <property type="entry name" value="MOTA_TOLQ_EXBB PROTON CHANNEL DOMAIN-CONTAINING PROTEIN"/>
    <property type="match status" value="1"/>
</dbReference>
<dbReference type="InterPro" id="IPR050790">
    <property type="entry name" value="ExbB/TolQ_transport"/>
</dbReference>
<keyword evidence="6" id="KW-0653">Protein transport</keyword>
<dbReference type="PANTHER" id="PTHR30625">
    <property type="entry name" value="PROTEIN TOLQ"/>
    <property type="match status" value="1"/>
</dbReference>
<dbReference type="Proteomes" id="UP000324479">
    <property type="component" value="Unassembled WGS sequence"/>
</dbReference>
<feature type="domain" description="MotA/TolQ/ExbB proton channel" evidence="9">
    <location>
        <begin position="196"/>
        <end position="284"/>
    </location>
</feature>
<keyword evidence="11" id="KW-1185">Reference proteome</keyword>
<evidence type="ECO:0000256" key="8">
    <source>
        <dbReference type="SAM" id="Phobius"/>
    </source>
</evidence>
<feature type="transmembrane region" description="Helical" evidence="8">
    <location>
        <begin position="262"/>
        <end position="284"/>
    </location>
</feature>
<comment type="subcellular location">
    <subcellularLocation>
        <location evidence="1">Cell membrane</location>
        <topology evidence="1">Multi-pass membrane protein</topology>
    </subcellularLocation>
    <subcellularLocation>
        <location evidence="6">Membrane</location>
        <topology evidence="6">Multi-pass membrane protein</topology>
    </subcellularLocation>
</comment>
<dbReference type="GO" id="GO:0005886">
    <property type="term" value="C:plasma membrane"/>
    <property type="evidence" value="ECO:0007669"/>
    <property type="project" value="UniProtKB-SubCell"/>
</dbReference>
<keyword evidence="3 8" id="KW-0812">Transmembrane</keyword>
<accession>A0A5M6DD64</accession>
<evidence type="ECO:0000313" key="10">
    <source>
        <dbReference type="EMBL" id="KAA5544406.1"/>
    </source>
</evidence>
<sequence>MFSLPSITHKTPLGKDAGVSKSASQNAGNSDRPADRPPEPHPGNTAGTESGPRDDVGQVRSDQAGGVFAVAAGGLLTAGFYAAVVFSGWPPLQRYFLGHPVAVAATLLFCVAVSILGFKHLFLRSQWSLLRALDDQTLAPRSGSESPSDRFRGRHDAGYVAQKWLQDLAAAPGVHQASKLVQRLREVLWRQSGRGTTKHLSDDLRELSSRDADAAHDSFALIRIIVWAIPMLGFLGTVIGITQTLGGLDFTNGNAAVDNLKSGLYVAFDTTALGLVLSVIAIFLQFPVEKSEQQLLAVIDDRVGHLTSVHLPGDEPADNQFELLAHLCEGVRAAVAESLDNQARLWRETIDEAQGYWQQTHHSQAESIITVVQETLAPALREHADRIELTTENNQNQLNAHFDRWQSQLNSWQQSIIAGAESMTEHQALMLDQVDQAALVREQVESVLNLQQTLAANLDVLDETSRRLDENLGAAAGRGMADAMLVLARAVDILTRQMNESRSESGVSQRHAA</sequence>
<feature type="region of interest" description="Disordered" evidence="7">
    <location>
        <begin position="1"/>
        <end position="59"/>
    </location>
</feature>
<comment type="caution">
    <text evidence="10">The sequence shown here is derived from an EMBL/GenBank/DDBJ whole genome shotgun (WGS) entry which is preliminary data.</text>
</comment>
<gene>
    <name evidence="10" type="ORF">FYK55_08705</name>
</gene>
<dbReference type="InterPro" id="IPR002898">
    <property type="entry name" value="MotA_ExbB_proton_chnl"/>
</dbReference>
<dbReference type="EMBL" id="VWOX01000004">
    <property type="protein sequence ID" value="KAA5544406.1"/>
    <property type="molecule type" value="Genomic_DNA"/>
</dbReference>
<keyword evidence="4 8" id="KW-1133">Transmembrane helix</keyword>
<keyword evidence="2" id="KW-1003">Cell membrane</keyword>
<evidence type="ECO:0000256" key="1">
    <source>
        <dbReference type="ARBA" id="ARBA00004651"/>
    </source>
</evidence>
<feature type="transmembrane region" description="Helical" evidence="8">
    <location>
        <begin position="101"/>
        <end position="122"/>
    </location>
</feature>
<feature type="transmembrane region" description="Helical" evidence="8">
    <location>
        <begin position="220"/>
        <end position="242"/>
    </location>
</feature>
<evidence type="ECO:0000256" key="7">
    <source>
        <dbReference type="SAM" id="MobiDB-lite"/>
    </source>
</evidence>
<comment type="similarity">
    <text evidence="6">Belongs to the exbB/tolQ family.</text>
</comment>
<organism evidence="10 11">
    <name type="scientific">Roseiconus nitratireducens</name>
    <dbReference type="NCBI Taxonomy" id="2605748"/>
    <lineage>
        <taxon>Bacteria</taxon>
        <taxon>Pseudomonadati</taxon>
        <taxon>Planctomycetota</taxon>
        <taxon>Planctomycetia</taxon>
        <taxon>Pirellulales</taxon>
        <taxon>Pirellulaceae</taxon>
        <taxon>Roseiconus</taxon>
    </lineage>
</organism>
<proteinExistence type="inferred from homology"/>
<evidence type="ECO:0000256" key="6">
    <source>
        <dbReference type="RuleBase" id="RU004057"/>
    </source>
</evidence>
<evidence type="ECO:0000256" key="5">
    <source>
        <dbReference type="ARBA" id="ARBA00023136"/>
    </source>
</evidence>
<name>A0A5M6DD64_9BACT</name>
<dbReference type="GO" id="GO:0017038">
    <property type="term" value="P:protein import"/>
    <property type="evidence" value="ECO:0007669"/>
    <property type="project" value="TreeGrafter"/>
</dbReference>
<feature type="transmembrane region" description="Helical" evidence="8">
    <location>
        <begin position="67"/>
        <end position="89"/>
    </location>
</feature>
<evidence type="ECO:0000256" key="3">
    <source>
        <dbReference type="ARBA" id="ARBA00022692"/>
    </source>
</evidence>